<protein>
    <submittedName>
        <fullName evidence="3">Uncharacterized protein</fullName>
    </submittedName>
</protein>
<accession>A0ABR5A669</accession>
<feature type="region of interest" description="Disordered" evidence="1">
    <location>
        <begin position="1"/>
        <end position="34"/>
    </location>
</feature>
<proteinExistence type="predicted"/>
<evidence type="ECO:0000256" key="1">
    <source>
        <dbReference type="SAM" id="MobiDB-lite"/>
    </source>
</evidence>
<evidence type="ECO:0000256" key="2">
    <source>
        <dbReference type="SAM" id="Phobius"/>
    </source>
</evidence>
<keyword evidence="2" id="KW-0472">Membrane</keyword>
<dbReference type="EMBL" id="JXAL01000009">
    <property type="protein sequence ID" value="KIL36412.1"/>
    <property type="molecule type" value="Genomic_DNA"/>
</dbReference>
<dbReference type="RefSeq" id="WP_041061930.1">
    <property type="nucleotide sequence ID" value="NZ_JXAL01000009.1"/>
</dbReference>
<reference evidence="3 4" key="1">
    <citation type="submission" date="2014-12" db="EMBL/GenBank/DDBJ databases">
        <title>Draft genome sequence of Cohnella kolymensis strain B-2846.</title>
        <authorList>
            <person name="Karlyshev A.V."/>
            <person name="Kudryashova E.B."/>
        </authorList>
    </citation>
    <scope>NUCLEOTIDE SEQUENCE [LARGE SCALE GENOMIC DNA]</scope>
    <source>
        <strain evidence="3 4">VKM B-2846</strain>
    </source>
</reference>
<comment type="caution">
    <text evidence="3">The sequence shown here is derived from an EMBL/GenBank/DDBJ whole genome shotgun (WGS) entry which is preliminary data.</text>
</comment>
<keyword evidence="2" id="KW-0812">Transmembrane</keyword>
<dbReference type="Proteomes" id="UP000054526">
    <property type="component" value="Unassembled WGS sequence"/>
</dbReference>
<keyword evidence="2" id="KW-1133">Transmembrane helix</keyword>
<keyword evidence="4" id="KW-1185">Reference proteome</keyword>
<feature type="transmembrane region" description="Helical" evidence="2">
    <location>
        <begin position="120"/>
        <end position="138"/>
    </location>
</feature>
<gene>
    <name evidence="3" type="ORF">SD71_08035</name>
</gene>
<organism evidence="3 4">
    <name type="scientific">Cohnella kolymensis</name>
    <dbReference type="NCBI Taxonomy" id="1590652"/>
    <lineage>
        <taxon>Bacteria</taxon>
        <taxon>Bacillati</taxon>
        <taxon>Bacillota</taxon>
        <taxon>Bacilli</taxon>
        <taxon>Bacillales</taxon>
        <taxon>Paenibacillaceae</taxon>
        <taxon>Cohnella</taxon>
    </lineage>
</organism>
<sequence>MQTRDNVRQRRRERIQQLIGQHTSDNMPDSGVRQTELKEPPAIEVEHVSSYKSPEPPSLIPETIISEPDPELWWKERQRRLTYDNRGWAGVKGLKPTSDSPAAPPHSSGKFDVGRLLRGFSLRLVWSTVLFAAIWGYFKLELPGSPQAHDWLVSAVTTDMDFQAVEAWYGETFGGSPSFFPMSRDSVKTQEVSAVLKPEDTVPPVKGRVVQSLRKAEPASTWRRSGAAMFWRYIPDVCSKSSRTARAG</sequence>
<name>A0ABR5A669_9BACL</name>
<evidence type="ECO:0000313" key="4">
    <source>
        <dbReference type="Proteomes" id="UP000054526"/>
    </source>
</evidence>
<feature type="compositionally biased region" description="Polar residues" evidence="1">
    <location>
        <begin position="18"/>
        <end position="27"/>
    </location>
</feature>
<evidence type="ECO:0000313" key="3">
    <source>
        <dbReference type="EMBL" id="KIL36412.1"/>
    </source>
</evidence>